<reference evidence="1 2" key="1">
    <citation type="journal article" date="2020" name="BMC Genomics">
        <title>Intraspecific diversification of the crop wild relative Brassica cretica Lam. using demographic model selection.</title>
        <authorList>
            <person name="Kioukis A."/>
            <person name="Michalopoulou V.A."/>
            <person name="Briers L."/>
            <person name="Pirintsos S."/>
            <person name="Studholme D.J."/>
            <person name="Pavlidis P."/>
            <person name="Sarris P.F."/>
        </authorList>
    </citation>
    <scope>NUCLEOTIDE SEQUENCE [LARGE SCALE GENOMIC DNA]</scope>
    <source>
        <strain evidence="2">cv. PFS-1207/04</strain>
    </source>
</reference>
<sequence length="179" mass="20196">MGITVLFLDEKFRDSWVYSARRANHYMPSLKVGSIVKVDRFEVARCSSMYKITDHPFLIRFISPTIIDEVITDVVGEIRSVQGSDLTKETTRVLIFFLKHLDSAIGVKVSALELDPIKGGQSLLQTSFVVSSVVEYFQEVVLPGNAISQKVRMYFQMMSRKIFCVPDIVPEDPVADEGI</sequence>
<protein>
    <recommendedName>
        <fullName evidence="3">DUF223 domain-containing protein</fullName>
    </recommendedName>
</protein>
<gene>
    <name evidence="1" type="ORF">DY000_02014903</name>
</gene>
<evidence type="ECO:0000313" key="1">
    <source>
        <dbReference type="EMBL" id="KAF3568425.1"/>
    </source>
</evidence>
<evidence type="ECO:0008006" key="3">
    <source>
        <dbReference type="Google" id="ProtNLM"/>
    </source>
</evidence>
<dbReference type="EMBL" id="QGKV02000759">
    <property type="protein sequence ID" value="KAF3568425.1"/>
    <property type="molecule type" value="Genomic_DNA"/>
</dbReference>
<organism evidence="1 2">
    <name type="scientific">Brassica cretica</name>
    <name type="common">Mustard</name>
    <dbReference type="NCBI Taxonomy" id="69181"/>
    <lineage>
        <taxon>Eukaryota</taxon>
        <taxon>Viridiplantae</taxon>
        <taxon>Streptophyta</taxon>
        <taxon>Embryophyta</taxon>
        <taxon>Tracheophyta</taxon>
        <taxon>Spermatophyta</taxon>
        <taxon>Magnoliopsida</taxon>
        <taxon>eudicotyledons</taxon>
        <taxon>Gunneridae</taxon>
        <taxon>Pentapetalae</taxon>
        <taxon>rosids</taxon>
        <taxon>malvids</taxon>
        <taxon>Brassicales</taxon>
        <taxon>Brassicaceae</taxon>
        <taxon>Brassiceae</taxon>
        <taxon>Brassica</taxon>
    </lineage>
</organism>
<keyword evidence="2" id="KW-1185">Reference proteome</keyword>
<name>A0ABQ7DBK9_BRACR</name>
<dbReference type="Proteomes" id="UP000266723">
    <property type="component" value="Unassembled WGS sequence"/>
</dbReference>
<accession>A0ABQ7DBK9</accession>
<evidence type="ECO:0000313" key="2">
    <source>
        <dbReference type="Proteomes" id="UP000266723"/>
    </source>
</evidence>
<comment type="caution">
    <text evidence="1">The sequence shown here is derived from an EMBL/GenBank/DDBJ whole genome shotgun (WGS) entry which is preliminary data.</text>
</comment>
<proteinExistence type="predicted"/>